<comment type="subcellular location">
    <subcellularLocation>
        <location evidence="1">Cell membrane</location>
        <topology evidence="1">Multi-pass membrane protein</topology>
    </subcellularLocation>
</comment>
<reference evidence="9 10" key="1">
    <citation type="submission" date="2019-07" db="EMBL/GenBank/DDBJ databases">
        <title>Description of 53C-WASEF.</title>
        <authorList>
            <person name="Pitt A."/>
            <person name="Hahn M.W."/>
        </authorList>
    </citation>
    <scope>NUCLEOTIDE SEQUENCE [LARGE SCALE GENOMIC DNA]</scope>
    <source>
        <strain evidence="9 10">53C-WASEF</strain>
    </source>
</reference>
<protein>
    <recommendedName>
        <fullName evidence="11">Glycosyltransferase RgtA/B/C/D-like domain-containing protein</fullName>
    </recommendedName>
</protein>
<gene>
    <name evidence="9" type="ORF">FPL22_08740</name>
</gene>
<evidence type="ECO:0000313" key="10">
    <source>
        <dbReference type="Proteomes" id="UP000315648"/>
    </source>
</evidence>
<feature type="transmembrane region" description="Helical" evidence="8">
    <location>
        <begin position="145"/>
        <end position="169"/>
    </location>
</feature>
<evidence type="ECO:0000256" key="8">
    <source>
        <dbReference type="SAM" id="Phobius"/>
    </source>
</evidence>
<feature type="transmembrane region" description="Helical" evidence="8">
    <location>
        <begin position="43"/>
        <end position="61"/>
    </location>
</feature>
<evidence type="ECO:0000256" key="7">
    <source>
        <dbReference type="ARBA" id="ARBA00023136"/>
    </source>
</evidence>
<evidence type="ECO:0000256" key="3">
    <source>
        <dbReference type="ARBA" id="ARBA00022676"/>
    </source>
</evidence>
<evidence type="ECO:0000256" key="1">
    <source>
        <dbReference type="ARBA" id="ARBA00004651"/>
    </source>
</evidence>
<dbReference type="GO" id="GO:0005886">
    <property type="term" value="C:plasma membrane"/>
    <property type="evidence" value="ECO:0007669"/>
    <property type="project" value="UniProtKB-SubCell"/>
</dbReference>
<feature type="transmembrane region" description="Helical" evidence="8">
    <location>
        <begin position="395"/>
        <end position="413"/>
    </location>
</feature>
<dbReference type="EMBL" id="VMBG01000001">
    <property type="protein sequence ID" value="TSJ79360.1"/>
    <property type="molecule type" value="Genomic_DNA"/>
</dbReference>
<dbReference type="GO" id="GO:0016763">
    <property type="term" value="F:pentosyltransferase activity"/>
    <property type="evidence" value="ECO:0007669"/>
    <property type="project" value="TreeGrafter"/>
</dbReference>
<accession>A0A556QRU3</accession>
<dbReference type="GO" id="GO:0009103">
    <property type="term" value="P:lipopolysaccharide biosynthetic process"/>
    <property type="evidence" value="ECO:0007669"/>
    <property type="project" value="UniProtKB-ARBA"/>
</dbReference>
<proteinExistence type="predicted"/>
<dbReference type="OrthoDB" id="180217at2"/>
<feature type="transmembrane region" description="Helical" evidence="8">
    <location>
        <begin position="254"/>
        <end position="271"/>
    </location>
</feature>
<feature type="transmembrane region" description="Helical" evidence="8">
    <location>
        <begin position="283"/>
        <end position="305"/>
    </location>
</feature>
<dbReference type="PANTHER" id="PTHR33908">
    <property type="entry name" value="MANNOSYLTRANSFERASE YKCB-RELATED"/>
    <property type="match status" value="1"/>
</dbReference>
<feature type="transmembrane region" description="Helical" evidence="8">
    <location>
        <begin position="176"/>
        <end position="193"/>
    </location>
</feature>
<organism evidence="9 10">
    <name type="scientific">Rariglobus hedericola</name>
    <dbReference type="NCBI Taxonomy" id="2597822"/>
    <lineage>
        <taxon>Bacteria</taxon>
        <taxon>Pseudomonadati</taxon>
        <taxon>Verrucomicrobiota</taxon>
        <taxon>Opitutia</taxon>
        <taxon>Opitutales</taxon>
        <taxon>Opitutaceae</taxon>
        <taxon>Rariglobus</taxon>
    </lineage>
</organism>
<dbReference type="InterPro" id="IPR050297">
    <property type="entry name" value="LipidA_mod_glycosyltrf_83"/>
</dbReference>
<keyword evidence="3" id="KW-0328">Glycosyltransferase</keyword>
<comment type="caution">
    <text evidence="9">The sequence shown here is derived from an EMBL/GenBank/DDBJ whole genome shotgun (WGS) entry which is preliminary data.</text>
</comment>
<keyword evidence="10" id="KW-1185">Reference proteome</keyword>
<keyword evidence="5 8" id="KW-0812">Transmembrane</keyword>
<dbReference type="Proteomes" id="UP000315648">
    <property type="component" value="Unassembled WGS sequence"/>
</dbReference>
<feature type="transmembrane region" description="Helical" evidence="8">
    <location>
        <begin position="449"/>
        <end position="465"/>
    </location>
</feature>
<feature type="transmembrane region" description="Helical" evidence="8">
    <location>
        <begin position="199"/>
        <end position="216"/>
    </location>
</feature>
<name>A0A556QRU3_9BACT</name>
<sequence length="700" mass="78860">MRSKFAYSSAFMGTVRGLTRVQATQSSVHVIVARRMPLPSRSAFITACVAMLLAFHFWLGVSATFEKCVTNDETAHLTAGYSYWKFNDYRLQPENGNLPQRWAALPLLFQKPRLKPADRPLWWEVSDVWMISNAFFFKSGNNTDFMLASARAMMMLWSVATGLLVFIWGRRLWGDAGGLLGLALYVFSATTLAHGPLVTSDMTVTFFLLAAVGAYWRHMEHMNAGSVCLSLVVTGIAAVAKFSFLILLPVYGILILWRLAESTPISIAWGRKVWLAQTLKSRAGYILVSVILHASTAWFVIWMSFGFRFDACGSTVPSLTQYYMSWDMVMPTHGFWHVLISVSRNCHLLPDAYLQGFSYVLHASQERSAFLNGEYSNTGWVSFFPFTFLVKTPPAELLAIVLTGCAIIAHWRAKCLSLANVRRVAPLLVLFVVYWAFSLTSNLNIGHRHILPVYPALFIICGLLVRPAASAVIKWLAGTIIVIAAITAFNSYPNYLSYFNFICGGPTQGYKHLVDSSLDWGQDLPGLQLWLQAHRKQDENVYLSYCGMGNPRYEGIQADTLSPFYDNHQQKNWIELQPGLYCISATLLQDTYSPWRGAWTLQHEQSYQMMLHRIRPEIAAGKRSSLITQYGDSDAQAVWALDRLRFARLTTYLRLRKPDAMVNYSILVYKLSQDEVYTAVDGSLSSLAHMIEDTVNSPKP</sequence>
<feature type="transmembrane region" description="Helical" evidence="8">
    <location>
        <begin position="425"/>
        <end position="443"/>
    </location>
</feature>
<dbReference type="PANTHER" id="PTHR33908:SF11">
    <property type="entry name" value="MEMBRANE PROTEIN"/>
    <property type="match status" value="1"/>
</dbReference>
<keyword evidence="2" id="KW-1003">Cell membrane</keyword>
<evidence type="ECO:0000256" key="4">
    <source>
        <dbReference type="ARBA" id="ARBA00022679"/>
    </source>
</evidence>
<evidence type="ECO:0000313" key="9">
    <source>
        <dbReference type="EMBL" id="TSJ79360.1"/>
    </source>
</evidence>
<dbReference type="AlphaFoldDB" id="A0A556QRU3"/>
<feature type="transmembrane region" description="Helical" evidence="8">
    <location>
        <begin position="472"/>
        <end position="492"/>
    </location>
</feature>
<feature type="transmembrane region" description="Helical" evidence="8">
    <location>
        <begin position="228"/>
        <end position="248"/>
    </location>
</feature>
<keyword evidence="6 8" id="KW-1133">Transmembrane helix</keyword>
<evidence type="ECO:0008006" key="11">
    <source>
        <dbReference type="Google" id="ProtNLM"/>
    </source>
</evidence>
<keyword evidence="4" id="KW-0808">Transferase</keyword>
<keyword evidence="7 8" id="KW-0472">Membrane</keyword>
<evidence type="ECO:0000256" key="5">
    <source>
        <dbReference type="ARBA" id="ARBA00022692"/>
    </source>
</evidence>
<evidence type="ECO:0000256" key="6">
    <source>
        <dbReference type="ARBA" id="ARBA00022989"/>
    </source>
</evidence>
<evidence type="ECO:0000256" key="2">
    <source>
        <dbReference type="ARBA" id="ARBA00022475"/>
    </source>
</evidence>